<dbReference type="Gene3D" id="3.90.1200.10">
    <property type="match status" value="1"/>
</dbReference>
<accession>A0A2P6N107</accession>
<dbReference type="InterPro" id="IPR011009">
    <property type="entry name" value="Kinase-like_dom_sf"/>
</dbReference>
<organism evidence="5 6">
    <name type="scientific">Planoprotostelium fungivorum</name>
    <dbReference type="NCBI Taxonomy" id="1890364"/>
    <lineage>
        <taxon>Eukaryota</taxon>
        <taxon>Amoebozoa</taxon>
        <taxon>Evosea</taxon>
        <taxon>Variosea</taxon>
        <taxon>Cavosteliida</taxon>
        <taxon>Cavosteliaceae</taxon>
        <taxon>Planoprotostelium</taxon>
    </lineage>
</organism>
<dbReference type="InParanoid" id="A0A2P6N107"/>
<gene>
    <name evidence="5" type="ORF">PROFUN_00499</name>
</gene>
<dbReference type="GO" id="GO:0004305">
    <property type="term" value="F:ethanolamine kinase activity"/>
    <property type="evidence" value="ECO:0007669"/>
    <property type="project" value="UniProtKB-EC"/>
</dbReference>
<reference evidence="5 6" key="1">
    <citation type="journal article" date="2018" name="Genome Biol. Evol.">
        <title>Multiple Roots of Fruiting Body Formation in Amoebozoa.</title>
        <authorList>
            <person name="Hillmann F."/>
            <person name="Forbes G."/>
            <person name="Novohradska S."/>
            <person name="Ferling I."/>
            <person name="Riege K."/>
            <person name="Groth M."/>
            <person name="Westermann M."/>
            <person name="Marz M."/>
            <person name="Spaller T."/>
            <person name="Winckler T."/>
            <person name="Schaap P."/>
            <person name="Glockner G."/>
        </authorList>
    </citation>
    <scope>NUCLEOTIDE SEQUENCE [LARGE SCALE GENOMIC DNA]</scope>
    <source>
        <strain evidence="5 6">Jena</strain>
    </source>
</reference>
<evidence type="ECO:0000256" key="1">
    <source>
        <dbReference type="ARBA" id="ARBA00037883"/>
    </source>
</evidence>
<dbReference type="Pfam" id="PF01633">
    <property type="entry name" value="Choline_kinase"/>
    <property type="match status" value="1"/>
</dbReference>
<dbReference type="SUPFAM" id="SSF56112">
    <property type="entry name" value="Protein kinase-like (PK-like)"/>
    <property type="match status" value="1"/>
</dbReference>
<evidence type="ECO:0000313" key="5">
    <source>
        <dbReference type="EMBL" id="PRP77638.1"/>
    </source>
</evidence>
<evidence type="ECO:0000256" key="2">
    <source>
        <dbReference type="ARBA" id="ARBA00038211"/>
    </source>
</evidence>
<dbReference type="GO" id="GO:0006646">
    <property type="term" value="P:phosphatidylethanolamine biosynthetic process"/>
    <property type="evidence" value="ECO:0007669"/>
    <property type="project" value="TreeGrafter"/>
</dbReference>
<protein>
    <recommendedName>
        <fullName evidence="3">ethanolamine kinase</fullName>
        <ecNumber evidence="3">2.7.1.82</ecNumber>
    </recommendedName>
</protein>
<keyword evidence="5" id="KW-0418">Kinase</keyword>
<dbReference type="STRING" id="1890364.A0A2P6N107"/>
<comment type="caution">
    <text evidence="5">The sequence shown here is derived from an EMBL/GenBank/DDBJ whole genome shotgun (WGS) entry which is preliminary data.</text>
</comment>
<dbReference type="Gene3D" id="3.30.200.20">
    <property type="entry name" value="Phosphorylase Kinase, domain 1"/>
    <property type="match status" value="1"/>
</dbReference>
<dbReference type="AlphaFoldDB" id="A0A2P6N107"/>
<dbReference type="EC" id="2.7.1.82" evidence="3"/>
<comment type="similarity">
    <text evidence="2">Belongs to the choline/ethanolamine kinase family.</text>
</comment>
<keyword evidence="4" id="KW-0812">Transmembrane</keyword>
<dbReference type="GO" id="GO:0005737">
    <property type="term" value="C:cytoplasm"/>
    <property type="evidence" value="ECO:0007669"/>
    <property type="project" value="TreeGrafter"/>
</dbReference>
<evidence type="ECO:0000313" key="6">
    <source>
        <dbReference type="Proteomes" id="UP000241769"/>
    </source>
</evidence>
<dbReference type="OrthoDB" id="10267235at2759"/>
<keyword evidence="4" id="KW-0472">Membrane</keyword>
<feature type="transmembrane region" description="Helical" evidence="4">
    <location>
        <begin position="14"/>
        <end position="31"/>
    </location>
</feature>
<dbReference type="EMBL" id="MDYQ01000257">
    <property type="protein sequence ID" value="PRP77638.1"/>
    <property type="molecule type" value="Genomic_DNA"/>
</dbReference>
<proteinExistence type="inferred from homology"/>
<keyword evidence="4" id="KW-1133">Transmembrane helix</keyword>
<keyword evidence="6" id="KW-1185">Reference proteome</keyword>
<dbReference type="PANTHER" id="PTHR22603">
    <property type="entry name" value="CHOLINE/ETHANOALAMINE KINASE"/>
    <property type="match status" value="1"/>
</dbReference>
<dbReference type="Proteomes" id="UP000241769">
    <property type="component" value="Unassembled WGS sequence"/>
</dbReference>
<evidence type="ECO:0000256" key="4">
    <source>
        <dbReference type="SAM" id="Phobius"/>
    </source>
</evidence>
<evidence type="ECO:0000256" key="3">
    <source>
        <dbReference type="ARBA" id="ARBA00038874"/>
    </source>
</evidence>
<sequence length="456" mass="53189">MVTRPRKKEKANSFPWRFIFSSIFVIAALMLSKKIFPNQGSEDPSLRAVQLCRTQFDEWSQLDVSDDQFTATKLLGGTTHSIFRCDISKELEDRVKTKTVVLRVFRGADVSDRGEEARLQQFLGDRDLGVQILKDFGEGRIEEFLRGKTPSTPVFAGREQPEFGWAVARTFGRLHRFDETTEEMHGLDINKEPFLSYMDLWMKKAQAFDFQNQTWIRSSEYNRHKARVAKEIDVSNEKWNREVDWLNQFITSLHKDDPMVLSHNDLNGGNVLMEVQPNGDLSVEFIDYEYGGLNFRGFDLGNYFCEHFLDYSDPEWPHFFIVRKLFPQQDYMLKFIRHYLKANSPDATPSEGRVTRLYVKSVSSMLASHLLWSLWDIYQSTSDASGLGFLENAMTRMEEYHVHKSKLLDILKEETNEEEGDRVLRVVGAYDEKQNEIFLKKMTELHTLMTSQSREN</sequence>
<comment type="pathway">
    <text evidence="1">Phospholipid metabolism; phosphatidylethanolamine biosynthesis; phosphatidylethanolamine from ethanolamine: step 1/3.</text>
</comment>
<dbReference type="PANTHER" id="PTHR22603:SF66">
    <property type="entry name" value="ETHANOLAMINE KINASE"/>
    <property type="match status" value="1"/>
</dbReference>
<keyword evidence="5" id="KW-0808">Transferase</keyword>
<name>A0A2P6N107_9EUKA</name>